<reference evidence="1" key="1">
    <citation type="submission" date="2009-11" db="EMBL/GenBank/DDBJ databases">
        <authorList>
            <consortium name="The Broad Institute Genome Sequencing Platform"/>
            <person name="Ward D."/>
            <person name="Feldgarden M."/>
            <person name="Earl A."/>
            <person name="Young S.K."/>
            <person name="Zeng Q."/>
            <person name="Koehrsen M."/>
            <person name="Alvarado L."/>
            <person name="Berlin A."/>
            <person name="Bochicchio J."/>
            <person name="Borenstein D."/>
            <person name="Chapman S.B."/>
            <person name="Chen Z."/>
            <person name="Engels R."/>
            <person name="Freedman E."/>
            <person name="Gellesch M."/>
            <person name="Goldberg J."/>
            <person name="Griggs A."/>
            <person name="Gujja S."/>
            <person name="Heilman E."/>
            <person name="Heiman D."/>
            <person name="Hepburn T."/>
            <person name="Howarth C."/>
            <person name="Jen D."/>
            <person name="Larson L."/>
            <person name="Lewis B."/>
            <person name="Mehta T."/>
            <person name="Park D."/>
            <person name="Pearson M."/>
            <person name="Roberts A."/>
            <person name="Saif S."/>
            <person name="Shea T."/>
            <person name="Shenoy N."/>
            <person name="Sisk P."/>
            <person name="Stolte C."/>
            <person name="Sykes S."/>
            <person name="Thomson T."/>
            <person name="Walk T."/>
            <person name="White J."/>
            <person name="Yandava C."/>
            <person name="Izard J."/>
            <person name="Baranova O.V."/>
            <person name="Blanton J.M."/>
            <person name="Tanner A.C."/>
            <person name="Dewhirst F.E."/>
            <person name="Haas B."/>
            <person name="Nusbaum C."/>
            <person name="Birren B."/>
        </authorList>
    </citation>
    <scope>NUCLEOTIDE SEQUENCE [LARGE SCALE GENOMIC DNA]</scope>
    <source>
        <strain evidence="1">1-1 BBBD Race 1</strain>
    </source>
</reference>
<sequence>MAEIVKANKTLVNYFLQAGFWRKHLATWQKENKIKHGLETLCETRWYLMAKVCLGVQSHEIGFWKCLELLCDPLVDTPSITKAVIEVIEDRNHFTANQTLVRLLKPVVDAIGNLKRAETTLADIWKELLDTHKNISKVDVYTS</sequence>
<protein>
    <submittedName>
        <fullName evidence="1 2">Uncharacterized protein</fullName>
    </submittedName>
</protein>
<dbReference type="AlphaFoldDB" id="A0A0C4FAK1"/>
<evidence type="ECO:0000313" key="1">
    <source>
        <dbReference type="EMBL" id="OAV98784.1"/>
    </source>
</evidence>
<evidence type="ECO:0000313" key="2">
    <source>
        <dbReference type="EnsemblFungi" id="PTTG_10244-t43_1-p1"/>
    </source>
</evidence>
<reference evidence="2" key="4">
    <citation type="submission" date="2025-05" db="UniProtKB">
        <authorList>
            <consortium name="EnsemblFungi"/>
        </authorList>
    </citation>
    <scope>IDENTIFICATION</scope>
    <source>
        <strain evidence="2">isolate 1-1 / race 1 (BBBD)</strain>
    </source>
</reference>
<dbReference type="OMA" id="CCKLVIS"/>
<dbReference type="STRING" id="630390.A0A0C4FAK1"/>
<name>A0A0C4FAK1_PUCT1</name>
<dbReference type="VEuPathDB" id="FungiDB:PTTG_10244"/>
<dbReference type="EnsemblFungi" id="PTTG_10244-t43_1">
    <property type="protein sequence ID" value="PTTG_10244-t43_1-p1"/>
    <property type="gene ID" value="PTTG_10244"/>
</dbReference>
<gene>
    <name evidence="1" type="ORF">PTTG_10244</name>
</gene>
<dbReference type="OrthoDB" id="2506168at2759"/>
<proteinExistence type="predicted"/>
<organism evidence="1">
    <name type="scientific">Puccinia triticina (isolate 1-1 / race 1 (BBBD))</name>
    <name type="common">Brown leaf rust fungus</name>
    <dbReference type="NCBI Taxonomy" id="630390"/>
    <lineage>
        <taxon>Eukaryota</taxon>
        <taxon>Fungi</taxon>
        <taxon>Dikarya</taxon>
        <taxon>Basidiomycota</taxon>
        <taxon>Pucciniomycotina</taxon>
        <taxon>Pucciniomycetes</taxon>
        <taxon>Pucciniales</taxon>
        <taxon>Pucciniaceae</taxon>
        <taxon>Puccinia</taxon>
    </lineage>
</organism>
<dbReference type="EMBL" id="ADAS02000005">
    <property type="protein sequence ID" value="OAV98784.1"/>
    <property type="molecule type" value="Genomic_DNA"/>
</dbReference>
<dbReference type="Proteomes" id="UP000005240">
    <property type="component" value="Unassembled WGS sequence"/>
</dbReference>
<reference evidence="2 3" key="3">
    <citation type="journal article" date="2017" name="G3 (Bethesda)">
        <title>Comparative analysis highlights variable genome content of wheat rusts and divergence of the mating loci.</title>
        <authorList>
            <person name="Cuomo C.A."/>
            <person name="Bakkeren G."/>
            <person name="Khalil H.B."/>
            <person name="Panwar V."/>
            <person name="Joly D."/>
            <person name="Linning R."/>
            <person name="Sakthikumar S."/>
            <person name="Song X."/>
            <person name="Adiconis X."/>
            <person name="Fan L."/>
            <person name="Goldberg J.M."/>
            <person name="Levin J.Z."/>
            <person name="Young S."/>
            <person name="Zeng Q."/>
            <person name="Anikster Y."/>
            <person name="Bruce M."/>
            <person name="Wang M."/>
            <person name="Yin C."/>
            <person name="McCallum B."/>
            <person name="Szabo L.J."/>
            <person name="Hulbert S."/>
            <person name="Chen X."/>
            <person name="Fellers J.P."/>
        </authorList>
    </citation>
    <scope>NUCLEOTIDE SEQUENCE</scope>
    <source>
        <strain evidence="3">Isolate 1-1 / race 1 (BBBD)</strain>
        <strain evidence="2">isolate 1-1 / race 1 (BBBD)</strain>
    </source>
</reference>
<reference evidence="1" key="2">
    <citation type="submission" date="2016-05" db="EMBL/GenBank/DDBJ databases">
        <title>Comparative analysis highlights variable genome content of wheat rusts and divergence of the mating loci.</title>
        <authorList>
            <person name="Cuomo C.A."/>
            <person name="Bakkeren G."/>
            <person name="Szabo L."/>
            <person name="Khalil H."/>
            <person name="Joly D."/>
            <person name="Goldberg J."/>
            <person name="Young S."/>
            <person name="Zeng Q."/>
            <person name="Fellers J."/>
        </authorList>
    </citation>
    <scope>NUCLEOTIDE SEQUENCE [LARGE SCALE GENOMIC DNA]</scope>
    <source>
        <strain evidence="1">1-1 BBBD Race 1</strain>
    </source>
</reference>
<keyword evidence="3" id="KW-1185">Reference proteome</keyword>
<accession>A0A0C4FAK1</accession>
<evidence type="ECO:0000313" key="3">
    <source>
        <dbReference type="Proteomes" id="UP000005240"/>
    </source>
</evidence>